<dbReference type="EMBL" id="JANTHZ010000003">
    <property type="protein sequence ID" value="MCS0495567.1"/>
    <property type="molecule type" value="Genomic_DNA"/>
</dbReference>
<proteinExistence type="predicted"/>
<dbReference type="InterPro" id="IPR018062">
    <property type="entry name" value="HTH_AraC-typ_CS"/>
</dbReference>
<reference evidence="5" key="1">
    <citation type="submission" date="2022-08" db="EMBL/GenBank/DDBJ databases">
        <authorList>
            <person name="Li F."/>
        </authorList>
    </citation>
    <scope>NUCLEOTIDE SEQUENCE</scope>
    <source>
        <strain evidence="5">MQZ15Z-1</strain>
    </source>
</reference>
<dbReference type="InterPro" id="IPR020449">
    <property type="entry name" value="Tscrpt_reg_AraC-type_HTH"/>
</dbReference>
<name>A0A9X2PB65_9HYPH</name>
<evidence type="ECO:0000256" key="3">
    <source>
        <dbReference type="ARBA" id="ARBA00023163"/>
    </source>
</evidence>
<feature type="domain" description="HTH araC/xylS-type" evidence="4">
    <location>
        <begin position="204"/>
        <end position="303"/>
    </location>
</feature>
<dbReference type="InterPro" id="IPR018060">
    <property type="entry name" value="HTH_AraC"/>
</dbReference>
<dbReference type="PANTHER" id="PTHR46796:SF6">
    <property type="entry name" value="ARAC SUBFAMILY"/>
    <property type="match status" value="1"/>
</dbReference>
<dbReference type="RefSeq" id="WP_258732692.1">
    <property type="nucleotide sequence ID" value="NZ_JANTHZ010000003.1"/>
</dbReference>
<dbReference type="Gene3D" id="1.10.10.60">
    <property type="entry name" value="Homeodomain-like"/>
    <property type="match status" value="1"/>
</dbReference>
<organism evidence="5 6">
    <name type="scientific">Ancylobacter mangrovi</name>
    <dbReference type="NCBI Taxonomy" id="2972472"/>
    <lineage>
        <taxon>Bacteria</taxon>
        <taxon>Pseudomonadati</taxon>
        <taxon>Pseudomonadota</taxon>
        <taxon>Alphaproteobacteria</taxon>
        <taxon>Hyphomicrobiales</taxon>
        <taxon>Xanthobacteraceae</taxon>
        <taxon>Ancylobacter</taxon>
    </lineage>
</organism>
<evidence type="ECO:0000259" key="4">
    <source>
        <dbReference type="PROSITE" id="PS01124"/>
    </source>
</evidence>
<dbReference type="SUPFAM" id="SSF46689">
    <property type="entry name" value="Homeodomain-like"/>
    <property type="match status" value="1"/>
</dbReference>
<keyword evidence="3" id="KW-0804">Transcription</keyword>
<dbReference type="SMART" id="SM00342">
    <property type="entry name" value="HTH_ARAC"/>
    <property type="match status" value="1"/>
</dbReference>
<dbReference type="InterPro" id="IPR009057">
    <property type="entry name" value="Homeodomain-like_sf"/>
</dbReference>
<keyword evidence="2" id="KW-0238">DNA-binding</keyword>
<dbReference type="PRINTS" id="PR00032">
    <property type="entry name" value="HTHARAC"/>
</dbReference>
<evidence type="ECO:0000256" key="2">
    <source>
        <dbReference type="ARBA" id="ARBA00023125"/>
    </source>
</evidence>
<gene>
    <name evidence="5" type="ORF">NVS89_10695</name>
</gene>
<dbReference type="GO" id="GO:0043565">
    <property type="term" value="F:sequence-specific DNA binding"/>
    <property type="evidence" value="ECO:0007669"/>
    <property type="project" value="InterPro"/>
</dbReference>
<keyword evidence="1" id="KW-0805">Transcription regulation</keyword>
<dbReference type="GO" id="GO:0003700">
    <property type="term" value="F:DNA-binding transcription factor activity"/>
    <property type="evidence" value="ECO:0007669"/>
    <property type="project" value="InterPro"/>
</dbReference>
<dbReference type="Pfam" id="PF12833">
    <property type="entry name" value="HTH_18"/>
    <property type="match status" value="1"/>
</dbReference>
<dbReference type="PANTHER" id="PTHR46796">
    <property type="entry name" value="HTH-TYPE TRANSCRIPTIONAL ACTIVATOR RHAS-RELATED"/>
    <property type="match status" value="1"/>
</dbReference>
<dbReference type="InterPro" id="IPR050204">
    <property type="entry name" value="AraC_XylS_family_regulators"/>
</dbReference>
<evidence type="ECO:0000313" key="6">
    <source>
        <dbReference type="Proteomes" id="UP001151088"/>
    </source>
</evidence>
<keyword evidence="6" id="KW-1185">Reference proteome</keyword>
<comment type="caution">
    <text evidence="5">The sequence shown here is derived from an EMBL/GenBank/DDBJ whole genome shotgun (WGS) entry which is preliminary data.</text>
</comment>
<evidence type="ECO:0000313" key="5">
    <source>
        <dbReference type="EMBL" id="MCS0495567.1"/>
    </source>
</evidence>
<accession>A0A9X2PB65</accession>
<evidence type="ECO:0000256" key="1">
    <source>
        <dbReference type="ARBA" id="ARBA00023015"/>
    </source>
</evidence>
<protein>
    <submittedName>
        <fullName evidence="5">Helix-turn-helix transcriptional regulator</fullName>
    </submittedName>
</protein>
<sequence length="336" mass="37116">MHPILFATTDLRPDDQFEAFRAAYEPIKDIRPVAGDDGAFDVSQRIWPLGKLVLTSTTLPGRGHALRWQHWERAVLDHWYVILPCRFVDGQAVHREPAMRPRIHSLARPLAAQMPDDGALALYIPRDLFASSMLDEMLDVPLEGAAGALLADMMLALDRRLPELDPAGLDHVVEALRCFVAACASPSADRRAAAQAPIDLALLERARRLIRRRLAELDLSPDAICRELGVSRSRLYRLFEPLGGISSYVRRQRLMQTRHALLDTADGRPINRIAEQWGFADASVFSRSFRQEFGLSPKAAREAGRIGILPPGGGRGAGLASADMPSLADLLRMLAA</sequence>
<dbReference type="Proteomes" id="UP001151088">
    <property type="component" value="Unassembled WGS sequence"/>
</dbReference>
<dbReference type="PROSITE" id="PS00041">
    <property type="entry name" value="HTH_ARAC_FAMILY_1"/>
    <property type="match status" value="1"/>
</dbReference>
<dbReference type="PROSITE" id="PS01124">
    <property type="entry name" value="HTH_ARAC_FAMILY_2"/>
    <property type="match status" value="1"/>
</dbReference>
<dbReference type="AlphaFoldDB" id="A0A9X2PB65"/>